<dbReference type="Proteomes" id="UP000050326">
    <property type="component" value="Unassembled WGS sequence"/>
</dbReference>
<reference evidence="2 3" key="1">
    <citation type="submission" date="2015-09" db="EMBL/GenBank/DDBJ databases">
        <title>Genome sequence of Oxobacter pfennigii DSM 3222.</title>
        <authorList>
            <person name="Poehlein A."/>
            <person name="Bengelsdorf F.R."/>
            <person name="Schiel-Bengelsdorf B."/>
            <person name="Duerre P."/>
            <person name="Daniel R."/>
        </authorList>
    </citation>
    <scope>NUCLEOTIDE SEQUENCE [LARGE SCALE GENOMIC DNA]</scope>
    <source>
        <strain evidence="2 3">DSM 3222</strain>
    </source>
</reference>
<name>A0A0P8W6D8_9CLOT</name>
<proteinExistence type="predicted"/>
<comment type="caution">
    <text evidence="2">The sequence shown here is derived from an EMBL/GenBank/DDBJ whole genome shotgun (WGS) entry which is preliminary data.</text>
</comment>
<dbReference type="AlphaFoldDB" id="A0A0P8W6D8"/>
<feature type="transmembrane region" description="Helical" evidence="1">
    <location>
        <begin position="119"/>
        <end position="138"/>
    </location>
</feature>
<feature type="transmembrane region" description="Helical" evidence="1">
    <location>
        <begin position="81"/>
        <end position="99"/>
    </location>
</feature>
<protein>
    <submittedName>
        <fullName evidence="2">Uncharacterized protein</fullName>
    </submittedName>
</protein>
<keyword evidence="1" id="KW-1133">Transmembrane helix</keyword>
<evidence type="ECO:0000313" key="2">
    <source>
        <dbReference type="EMBL" id="KPU43291.1"/>
    </source>
</evidence>
<dbReference type="EMBL" id="LKET01000039">
    <property type="protein sequence ID" value="KPU43291.1"/>
    <property type="molecule type" value="Genomic_DNA"/>
</dbReference>
<gene>
    <name evidence="2" type="ORF">OXPF_27320</name>
</gene>
<organism evidence="2 3">
    <name type="scientific">Oxobacter pfennigii</name>
    <dbReference type="NCBI Taxonomy" id="36849"/>
    <lineage>
        <taxon>Bacteria</taxon>
        <taxon>Bacillati</taxon>
        <taxon>Bacillota</taxon>
        <taxon>Clostridia</taxon>
        <taxon>Eubacteriales</taxon>
        <taxon>Clostridiaceae</taxon>
        <taxon>Oxobacter</taxon>
    </lineage>
</organism>
<feature type="transmembrane region" description="Helical" evidence="1">
    <location>
        <begin position="5"/>
        <end position="23"/>
    </location>
</feature>
<evidence type="ECO:0000313" key="3">
    <source>
        <dbReference type="Proteomes" id="UP000050326"/>
    </source>
</evidence>
<dbReference type="STRING" id="36849.OXPF_27320"/>
<dbReference type="OrthoDB" id="1808371at2"/>
<evidence type="ECO:0000256" key="1">
    <source>
        <dbReference type="SAM" id="Phobius"/>
    </source>
</evidence>
<keyword evidence="1" id="KW-0812">Transmembrane</keyword>
<accession>A0A0P8W6D8</accession>
<dbReference type="RefSeq" id="WP_054875750.1">
    <property type="nucleotide sequence ID" value="NZ_LKET01000039.1"/>
</dbReference>
<keyword evidence="1" id="KW-0472">Membrane</keyword>
<feature type="transmembrane region" description="Helical" evidence="1">
    <location>
        <begin position="150"/>
        <end position="169"/>
    </location>
</feature>
<sequence>MNLRAISISALLLLMIFLMYNILGVGTTILIFAIIFLAWAVLLSIKPEYYDKFLSFMNPGLYCVYKEKGTDFIRKKRRIDIIGYYIISVVTGLNAFMQIKLRDKFDISSSFSLIEILPFAIVVVVVIFIINYICILIAKKSKTADEDLTWNIIVGIIFAIILIGFISLIF</sequence>
<keyword evidence="3" id="KW-1185">Reference proteome</keyword>